<protein>
    <submittedName>
        <fullName evidence="2">Uncharacterized protein</fullName>
    </submittedName>
</protein>
<dbReference type="AlphaFoldDB" id="A0ABD3W0B7"/>
<proteinExistence type="predicted"/>
<feature type="region of interest" description="Disordered" evidence="1">
    <location>
        <begin position="7"/>
        <end position="27"/>
    </location>
</feature>
<accession>A0ABD3W0B7</accession>
<reference evidence="2 3" key="1">
    <citation type="submission" date="2024-11" db="EMBL/GenBank/DDBJ databases">
        <title>Chromosome-level genome assembly of the freshwater bivalve Anodonta woodiana.</title>
        <authorList>
            <person name="Chen X."/>
        </authorList>
    </citation>
    <scope>NUCLEOTIDE SEQUENCE [LARGE SCALE GENOMIC DNA]</scope>
    <source>
        <strain evidence="2">MN2024</strain>
        <tissue evidence="2">Gills</tissue>
    </source>
</reference>
<gene>
    <name evidence="2" type="ORF">ACJMK2_043391</name>
</gene>
<name>A0ABD3W0B7_SINWO</name>
<evidence type="ECO:0000313" key="3">
    <source>
        <dbReference type="Proteomes" id="UP001634394"/>
    </source>
</evidence>
<dbReference type="EMBL" id="JBJQND010000009">
    <property type="protein sequence ID" value="KAL3866050.1"/>
    <property type="molecule type" value="Genomic_DNA"/>
</dbReference>
<evidence type="ECO:0000313" key="2">
    <source>
        <dbReference type="EMBL" id="KAL3866050.1"/>
    </source>
</evidence>
<organism evidence="2 3">
    <name type="scientific">Sinanodonta woodiana</name>
    <name type="common">Chinese pond mussel</name>
    <name type="synonym">Anodonta woodiana</name>
    <dbReference type="NCBI Taxonomy" id="1069815"/>
    <lineage>
        <taxon>Eukaryota</taxon>
        <taxon>Metazoa</taxon>
        <taxon>Spiralia</taxon>
        <taxon>Lophotrochozoa</taxon>
        <taxon>Mollusca</taxon>
        <taxon>Bivalvia</taxon>
        <taxon>Autobranchia</taxon>
        <taxon>Heteroconchia</taxon>
        <taxon>Palaeoheterodonta</taxon>
        <taxon>Unionida</taxon>
        <taxon>Unionoidea</taxon>
        <taxon>Unionidae</taxon>
        <taxon>Unioninae</taxon>
        <taxon>Sinanodonta</taxon>
    </lineage>
</organism>
<sequence length="208" mass="23015">MAAEVIIGDNIATGDSRGIRSPHKPVDPTDIVSELKENTDQPPGALDTPPTTHAELEKCVLKGSKSSFPEPPAIITSRIRKIRFPKVLRFRRGQKHGLLVEESDVSPGDVHCEVHVEEPTKQARVSRIQIYGRRARNSLTNVGHTLARSLPSSLVGCFRKCSGSRSKEQLDGDTHRNGIDVPENMTSYVNEKCLTGCVFVYIIHKREV</sequence>
<comment type="caution">
    <text evidence="2">The sequence shown here is derived from an EMBL/GenBank/DDBJ whole genome shotgun (WGS) entry which is preliminary data.</text>
</comment>
<dbReference type="Proteomes" id="UP001634394">
    <property type="component" value="Unassembled WGS sequence"/>
</dbReference>
<keyword evidence="3" id="KW-1185">Reference proteome</keyword>
<evidence type="ECO:0000256" key="1">
    <source>
        <dbReference type="SAM" id="MobiDB-lite"/>
    </source>
</evidence>